<dbReference type="Gene3D" id="3.50.50.60">
    <property type="entry name" value="FAD/NAD(P)-binding domain"/>
    <property type="match status" value="1"/>
</dbReference>
<evidence type="ECO:0000259" key="4">
    <source>
        <dbReference type="Pfam" id="PF01494"/>
    </source>
</evidence>
<sequence length="573" mass="60818">MPSVLIVGGGLVGLTAALCLDHHGVDYVLVERNTEPTVLPRSRGMHTRAVEIFRQLGVEDAVQAASASALKMGRFGGARTGRSIAESEALDLGHVFATGAMVGADESPSAFCFCPQVLLEPVLRDLARQRGGDIRFGTELTAFTQDSERVTATLTDRATGRTGTLNADYLLAADGGGSPVRTALGITSTTRPATHHYLNLFFRADLTDLVRDRTFSQCEIDGPEVRGLFLAKNNTDEWSFHLVYDPDRESPADYPDERCLALLRTAIGAEPAPRIELLARGAWDTGTAVADAYRRERVLLAGDAAHRHAPWGGFGANTGIADVHNLAWKLAAVLDGRAPDALLDTYESERRPRGLLVAEQAWLRTDFLARYAIRTPGNAEALDRQLGTGEIMTRYRYASAAVHAASARNSEGPVDNAAAVGAGGSADAGETVDRLAGQSGTRVPHLWLERDGDRVSTLDLGGPGFALLTGGDARAAAEWTDAARGVPVTVHHIRVGKAGSPIDEGVPGHVPGDARVALPESVLCDTEDAWPGLVGLPPQGALLVRPDGFVAARSDEGLEPGTLAEIWRSIMGC</sequence>
<evidence type="ECO:0000256" key="3">
    <source>
        <dbReference type="ARBA" id="ARBA00022827"/>
    </source>
</evidence>
<dbReference type="SUPFAM" id="SSF51905">
    <property type="entry name" value="FAD/NAD(P)-binding domain"/>
    <property type="match status" value="1"/>
</dbReference>
<dbReference type="PRINTS" id="PR00420">
    <property type="entry name" value="RNGMNOXGNASE"/>
</dbReference>
<dbReference type="PANTHER" id="PTHR43004:SF19">
    <property type="entry name" value="BINDING MONOOXYGENASE, PUTATIVE (JCVI)-RELATED"/>
    <property type="match status" value="1"/>
</dbReference>
<evidence type="ECO:0000313" key="5">
    <source>
        <dbReference type="EMBL" id="GGY55404.1"/>
    </source>
</evidence>
<dbReference type="Proteomes" id="UP000600946">
    <property type="component" value="Unassembled WGS sequence"/>
</dbReference>
<dbReference type="InterPro" id="IPR036188">
    <property type="entry name" value="FAD/NAD-bd_sf"/>
</dbReference>
<evidence type="ECO:0000256" key="1">
    <source>
        <dbReference type="ARBA" id="ARBA00001974"/>
    </source>
</evidence>
<dbReference type="Gene3D" id="3.40.30.120">
    <property type="match status" value="1"/>
</dbReference>
<keyword evidence="3" id="KW-0274">FAD</keyword>
<keyword evidence="2" id="KW-0285">Flavoprotein</keyword>
<protein>
    <submittedName>
        <fullName evidence="5">FAD-dependent oxidoreductase</fullName>
    </submittedName>
</protein>
<evidence type="ECO:0000256" key="2">
    <source>
        <dbReference type="ARBA" id="ARBA00022630"/>
    </source>
</evidence>
<evidence type="ECO:0000313" key="6">
    <source>
        <dbReference type="Proteomes" id="UP000600946"/>
    </source>
</evidence>
<keyword evidence="6" id="KW-1185">Reference proteome</keyword>
<feature type="domain" description="FAD-binding" evidence="4">
    <location>
        <begin position="3"/>
        <end position="359"/>
    </location>
</feature>
<dbReference type="RefSeq" id="WP_161246350.1">
    <property type="nucleotide sequence ID" value="NZ_BMUU01000011.1"/>
</dbReference>
<dbReference type="Pfam" id="PF01494">
    <property type="entry name" value="FAD_binding_3"/>
    <property type="match status" value="1"/>
</dbReference>
<dbReference type="Gene3D" id="3.30.9.10">
    <property type="entry name" value="D-Amino Acid Oxidase, subunit A, domain 2"/>
    <property type="match status" value="1"/>
</dbReference>
<comment type="caution">
    <text evidence="5">The sequence shown here is derived from an EMBL/GenBank/DDBJ whole genome shotgun (WGS) entry which is preliminary data.</text>
</comment>
<proteinExistence type="predicted"/>
<dbReference type="Pfam" id="PF21274">
    <property type="entry name" value="Rng_hyd_C"/>
    <property type="match status" value="1"/>
</dbReference>
<dbReference type="PANTHER" id="PTHR43004">
    <property type="entry name" value="TRK SYSTEM POTASSIUM UPTAKE PROTEIN"/>
    <property type="match status" value="1"/>
</dbReference>
<dbReference type="InterPro" id="IPR002938">
    <property type="entry name" value="FAD-bd"/>
</dbReference>
<dbReference type="EMBL" id="BMUU01000011">
    <property type="protein sequence ID" value="GGY55404.1"/>
    <property type="molecule type" value="Genomic_DNA"/>
</dbReference>
<dbReference type="InterPro" id="IPR050641">
    <property type="entry name" value="RIFMO-like"/>
</dbReference>
<gene>
    <name evidence="5" type="ORF">GCM10010326_57530</name>
</gene>
<name>A0ABQ3AIT3_9ACTN</name>
<dbReference type="GeneID" id="96293669"/>
<organism evidence="5 6">
    <name type="scientific">Streptomyces xanthochromogenes</name>
    <dbReference type="NCBI Taxonomy" id="67384"/>
    <lineage>
        <taxon>Bacteria</taxon>
        <taxon>Bacillati</taxon>
        <taxon>Actinomycetota</taxon>
        <taxon>Actinomycetes</taxon>
        <taxon>Kitasatosporales</taxon>
        <taxon>Streptomycetaceae</taxon>
        <taxon>Streptomyces</taxon>
    </lineage>
</organism>
<reference evidence="6" key="1">
    <citation type="journal article" date="2019" name="Int. J. Syst. Evol. Microbiol.">
        <title>The Global Catalogue of Microorganisms (GCM) 10K type strain sequencing project: providing services to taxonomists for standard genome sequencing and annotation.</title>
        <authorList>
            <consortium name="The Broad Institute Genomics Platform"/>
            <consortium name="The Broad Institute Genome Sequencing Center for Infectious Disease"/>
            <person name="Wu L."/>
            <person name="Ma J."/>
        </authorList>
    </citation>
    <scope>NUCLEOTIDE SEQUENCE [LARGE SCALE GENOMIC DNA]</scope>
    <source>
        <strain evidence="6">JCM 4594</strain>
    </source>
</reference>
<comment type="cofactor">
    <cofactor evidence="1">
        <name>FAD</name>
        <dbReference type="ChEBI" id="CHEBI:57692"/>
    </cofactor>
</comment>
<accession>A0ABQ3AIT3</accession>